<keyword evidence="2" id="KW-1185">Reference proteome</keyword>
<dbReference type="EMBL" id="JAESWA010000023">
    <property type="protein sequence ID" value="MBL4932845.1"/>
    <property type="molecule type" value="Genomic_DNA"/>
</dbReference>
<name>A0A937FH13_9CLOT</name>
<dbReference type="AlphaFoldDB" id="A0A937FH13"/>
<gene>
    <name evidence="1" type="ORF">JK634_13615</name>
</gene>
<organism evidence="1 2">
    <name type="scientific">Clostridium paridis</name>
    <dbReference type="NCBI Taxonomy" id="2803863"/>
    <lineage>
        <taxon>Bacteria</taxon>
        <taxon>Bacillati</taxon>
        <taxon>Bacillota</taxon>
        <taxon>Clostridia</taxon>
        <taxon>Eubacteriales</taxon>
        <taxon>Clostridiaceae</taxon>
        <taxon>Clostridium</taxon>
    </lineage>
</organism>
<dbReference type="Proteomes" id="UP000623681">
    <property type="component" value="Unassembled WGS sequence"/>
</dbReference>
<dbReference type="RefSeq" id="WP_202768231.1">
    <property type="nucleotide sequence ID" value="NZ_JAESWA010000023.1"/>
</dbReference>
<evidence type="ECO:0000313" key="2">
    <source>
        <dbReference type="Proteomes" id="UP000623681"/>
    </source>
</evidence>
<reference evidence="1" key="1">
    <citation type="submission" date="2021-01" db="EMBL/GenBank/DDBJ databases">
        <title>Genome public.</title>
        <authorList>
            <person name="Liu C."/>
            <person name="Sun Q."/>
        </authorList>
    </citation>
    <scope>NUCLEOTIDE SEQUENCE</scope>
    <source>
        <strain evidence="1">YIM B02565</strain>
    </source>
</reference>
<accession>A0A937FH13</accession>
<protein>
    <submittedName>
        <fullName evidence="1">Uncharacterized protein</fullName>
    </submittedName>
</protein>
<comment type="caution">
    <text evidence="1">The sequence shown here is derived from an EMBL/GenBank/DDBJ whole genome shotgun (WGS) entry which is preliminary data.</text>
</comment>
<evidence type="ECO:0000313" key="1">
    <source>
        <dbReference type="EMBL" id="MBL4932845.1"/>
    </source>
</evidence>
<sequence length="104" mass="12188">MDTLETLVCKECNGTEFKLKRRATYEYTYDITSSSDLMNSYIKSRESSFLFDNRENLNETDYLICNKCNCKYTVDLRKIDNKINLTIVKKALTSENKEIPEFLG</sequence>
<proteinExistence type="predicted"/>